<feature type="transmembrane region" description="Helical" evidence="2">
    <location>
        <begin position="38"/>
        <end position="57"/>
    </location>
</feature>
<keyword evidence="4" id="KW-1185">Reference proteome</keyword>
<keyword evidence="2" id="KW-0812">Transmembrane</keyword>
<feature type="compositionally biased region" description="Acidic residues" evidence="1">
    <location>
        <begin position="471"/>
        <end position="482"/>
    </location>
</feature>
<feature type="region of interest" description="Disordered" evidence="1">
    <location>
        <begin position="456"/>
        <end position="482"/>
    </location>
</feature>
<dbReference type="Gene3D" id="2.160.20.80">
    <property type="entry name" value="E3 ubiquitin-protein ligase SopA"/>
    <property type="match status" value="2"/>
</dbReference>
<dbReference type="Pfam" id="PF13576">
    <property type="entry name" value="Pentapeptide_3"/>
    <property type="match status" value="2"/>
</dbReference>
<comment type="caution">
    <text evidence="3">The sequence shown here is derived from an EMBL/GenBank/DDBJ whole genome shotgun (WGS) entry which is preliminary data.</text>
</comment>
<evidence type="ECO:0000256" key="2">
    <source>
        <dbReference type="SAM" id="Phobius"/>
    </source>
</evidence>
<dbReference type="AlphaFoldDB" id="A0A3P1UX51"/>
<keyword evidence="2" id="KW-1133">Transmembrane helix</keyword>
<evidence type="ECO:0000256" key="1">
    <source>
        <dbReference type="SAM" id="MobiDB-lite"/>
    </source>
</evidence>
<accession>A0A3P1UX51</accession>
<dbReference type="InterPro" id="IPR001646">
    <property type="entry name" value="5peptide_repeat"/>
</dbReference>
<evidence type="ECO:0000313" key="3">
    <source>
        <dbReference type="EMBL" id="RRD26208.1"/>
    </source>
</evidence>
<dbReference type="EMBL" id="RQZC01000021">
    <property type="protein sequence ID" value="RRD26208.1"/>
    <property type="molecule type" value="Genomic_DNA"/>
</dbReference>
<dbReference type="SUPFAM" id="SSF141571">
    <property type="entry name" value="Pentapeptide repeat-like"/>
    <property type="match status" value="1"/>
</dbReference>
<protein>
    <submittedName>
        <fullName evidence="3">Pentapeptide repeat-containing protein</fullName>
    </submittedName>
</protein>
<name>A0A3P1UX51_9ACTO</name>
<evidence type="ECO:0000313" key="4">
    <source>
        <dbReference type="Proteomes" id="UP000271272"/>
    </source>
</evidence>
<proteinExistence type="predicted"/>
<dbReference type="OrthoDB" id="3827724at2"/>
<gene>
    <name evidence="3" type="ORF">EII10_10155</name>
</gene>
<organism evidence="3 4">
    <name type="scientific">Actinomyces bowdenii</name>
    <dbReference type="NCBI Taxonomy" id="131109"/>
    <lineage>
        <taxon>Bacteria</taxon>
        <taxon>Bacillati</taxon>
        <taxon>Actinomycetota</taxon>
        <taxon>Actinomycetes</taxon>
        <taxon>Actinomycetales</taxon>
        <taxon>Actinomycetaceae</taxon>
        <taxon>Actinomyces</taxon>
    </lineage>
</organism>
<keyword evidence="2" id="KW-0472">Membrane</keyword>
<reference evidence="3 4" key="1">
    <citation type="submission" date="2018-11" db="EMBL/GenBank/DDBJ databases">
        <title>Genomes From Bacteria Associated with the Canine Oral Cavity: a Test Case for Automated Genome-Based Taxonomic Assignment.</title>
        <authorList>
            <person name="Coil D.A."/>
            <person name="Jospin G."/>
            <person name="Darling A.E."/>
            <person name="Wallis C."/>
            <person name="Davis I.J."/>
            <person name="Harris S."/>
            <person name="Eisen J.A."/>
            <person name="Holcombe L.J."/>
            <person name="O'Flynn C."/>
        </authorList>
    </citation>
    <scope>NUCLEOTIDE SEQUENCE [LARGE SCALE GENOMIC DNA]</scope>
    <source>
        <strain evidence="3 4">OH5050</strain>
    </source>
</reference>
<sequence length="482" mass="54712">MLKNIKKICLLRSDIISEVKLASGRVFRWSTESLLRHILLVLAIGLVCFTVLGALWAEAESSGWSKLWANWRHLGVSQEHADRVKLSLTAVGGLGGTVYLVIKYRERDSIESSEEDIKLERIEEKILRAVQQLGSESPQVRIAGVYALTEVADTHRGNYRQRVVDLLCGYLRTERGSWDANTGSYVNNDSALEDIVLNVISRHMRKEREKSDRCDAVIQKLEDEQLWCDCAINLRGAVITERVDFSNLCFGGSVDFRLTVFNGEVDFHGSRFADIDLSGSQFLEGVNFANGEFRRLKLISIKFGGSNSRENVNFHGAIFREAEFCDVDFGARTSFDDTKFLESTFKDIYVNELTFSSGSKTTFLDAYFENIEIAKAAFLGVIFDGRTLFKDVTFKEVLFRRSTFKHFLTFEEVHFKEKALFKDVTFNEVDFRGAYFHGWAFFGGSKFEQGNNLSEDNFLGRDPEGLTSWPPDEDSLPEEGDS</sequence>
<dbReference type="Proteomes" id="UP000271272">
    <property type="component" value="Unassembled WGS sequence"/>
</dbReference>